<reference evidence="1" key="1">
    <citation type="submission" date="2022-06" db="EMBL/GenBank/DDBJ databases">
        <title>Vallitalea longa sp. nov., an anaerobic bacterium isolated from marine sediment.</title>
        <authorList>
            <person name="Hirano S."/>
            <person name="Terahara T."/>
            <person name="Mori K."/>
            <person name="Hamada M."/>
            <person name="Matsumoto R."/>
            <person name="Kobayashi T."/>
        </authorList>
    </citation>
    <scope>NUCLEOTIDE SEQUENCE</scope>
    <source>
        <strain evidence="1">SH18-1</strain>
    </source>
</reference>
<comment type="caution">
    <text evidence="1">The sequence shown here is derived from an EMBL/GenBank/DDBJ whole genome shotgun (WGS) entry which is preliminary data.</text>
</comment>
<dbReference type="AlphaFoldDB" id="A0A9W6DH76"/>
<gene>
    <name evidence="1" type="ORF">SH1V18_36380</name>
</gene>
<dbReference type="InterPro" id="IPR009711">
    <property type="entry name" value="UPF0473"/>
</dbReference>
<evidence type="ECO:0000313" key="1">
    <source>
        <dbReference type="EMBL" id="GKX31158.1"/>
    </source>
</evidence>
<evidence type="ECO:0000313" key="2">
    <source>
        <dbReference type="Proteomes" id="UP001144256"/>
    </source>
</evidence>
<dbReference type="Pfam" id="PF06949">
    <property type="entry name" value="DUF1292"/>
    <property type="match status" value="1"/>
</dbReference>
<dbReference type="EMBL" id="BRLB01000014">
    <property type="protein sequence ID" value="GKX31158.1"/>
    <property type="molecule type" value="Genomic_DNA"/>
</dbReference>
<dbReference type="RefSeq" id="WP_281817925.1">
    <property type="nucleotide sequence ID" value="NZ_BRLB01000014.1"/>
</dbReference>
<sequence length="88" mass="10084">METIVFTFEETGEDVEFAILSSLEYNEETYLLAVEKDELELDDITAYVLKAVGLDDDDVIYEIVDDDDELLPVSEKLMDKVEDIDLDI</sequence>
<protein>
    <recommendedName>
        <fullName evidence="3">DUF1292 domain-containing protein</fullName>
    </recommendedName>
</protein>
<accession>A0A9W6DH76</accession>
<evidence type="ECO:0008006" key="3">
    <source>
        <dbReference type="Google" id="ProtNLM"/>
    </source>
</evidence>
<dbReference type="Proteomes" id="UP001144256">
    <property type="component" value="Unassembled WGS sequence"/>
</dbReference>
<keyword evidence="2" id="KW-1185">Reference proteome</keyword>
<proteinExistence type="predicted"/>
<organism evidence="1 2">
    <name type="scientific">Vallitalea longa</name>
    <dbReference type="NCBI Taxonomy" id="2936439"/>
    <lineage>
        <taxon>Bacteria</taxon>
        <taxon>Bacillati</taxon>
        <taxon>Bacillota</taxon>
        <taxon>Clostridia</taxon>
        <taxon>Lachnospirales</taxon>
        <taxon>Vallitaleaceae</taxon>
        <taxon>Vallitalea</taxon>
    </lineage>
</organism>
<name>A0A9W6DH76_9FIRM</name>